<evidence type="ECO:0000256" key="9">
    <source>
        <dbReference type="ARBA" id="ARBA00048743"/>
    </source>
</evidence>
<dbReference type="GO" id="GO:0006227">
    <property type="term" value="P:dUDP biosynthetic process"/>
    <property type="evidence" value="ECO:0007669"/>
    <property type="project" value="TreeGrafter"/>
</dbReference>
<evidence type="ECO:0000256" key="6">
    <source>
        <dbReference type="ARBA" id="ARBA00022741"/>
    </source>
</evidence>
<name>A0A542XND4_SALAC</name>
<comment type="catalytic activity">
    <reaction evidence="9 10">
        <text>dTMP + ATP = dTDP + ADP</text>
        <dbReference type="Rhea" id="RHEA:13517"/>
        <dbReference type="ChEBI" id="CHEBI:30616"/>
        <dbReference type="ChEBI" id="CHEBI:58369"/>
        <dbReference type="ChEBI" id="CHEBI:63528"/>
        <dbReference type="ChEBI" id="CHEBI:456216"/>
        <dbReference type="EC" id="2.7.4.9"/>
    </reaction>
</comment>
<keyword evidence="4 10" id="KW-0808">Transferase</keyword>
<evidence type="ECO:0000313" key="13">
    <source>
        <dbReference type="EMBL" id="TQL37371.1"/>
    </source>
</evidence>
<dbReference type="PANTHER" id="PTHR10344">
    <property type="entry name" value="THYMIDYLATE KINASE"/>
    <property type="match status" value="1"/>
</dbReference>
<protein>
    <recommendedName>
        <fullName evidence="3 10">Thymidylate kinase</fullName>
        <ecNumber evidence="2 10">2.7.4.9</ecNumber>
    </recommendedName>
    <alternativeName>
        <fullName evidence="10">dTMP kinase</fullName>
    </alternativeName>
</protein>
<dbReference type="GO" id="GO:0005737">
    <property type="term" value="C:cytoplasm"/>
    <property type="evidence" value="ECO:0007669"/>
    <property type="project" value="TreeGrafter"/>
</dbReference>
<dbReference type="Proteomes" id="UP000677457">
    <property type="component" value="Unassembled WGS sequence"/>
</dbReference>
<evidence type="ECO:0000256" key="4">
    <source>
        <dbReference type="ARBA" id="ARBA00022679"/>
    </source>
</evidence>
<reference evidence="12 15" key="2">
    <citation type="submission" date="2021-03" db="EMBL/GenBank/DDBJ databases">
        <title>Whole genome shotgun sequence of Salinispora arenicola NBRC 105043.</title>
        <authorList>
            <person name="Komaki H."/>
            <person name="Tamura T."/>
        </authorList>
    </citation>
    <scope>NUCLEOTIDE SEQUENCE [LARGE SCALE GENOMIC DNA]</scope>
    <source>
        <strain evidence="12 15">NBRC 105043</strain>
    </source>
</reference>
<evidence type="ECO:0000313" key="15">
    <source>
        <dbReference type="Proteomes" id="UP000677457"/>
    </source>
</evidence>
<evidence type="ECO:0000256" key="1">
    <source>
        <dbReference type="ARBA" id="ARBA00009776"/>
    </source>
</evidence>
<dbReference type="CDD" id="cd01672">
    <property type="entry name" value="TMPK"/>
    <property type="match status" value="1"/>
</dbReference>
<dbReference type="Gene3D" id="3.40.50.300">
    <property type="entry name" value="P-loop containing nucleotide triphosphate hydrolases"/>
    <property type="match status" value="1"/>
</dbReference>
<organism evidence="13 14">
    <name type="scientific">Salinispora arenicola</name>
    <dbReference type="NCBI Taxonomy" id="168697"/>
    <lineage>
        <taxon>Bacteria</taxon>
        <taxon>Bacillati</taxon>
        <taxon>Actinomycetota</taxon>
        <taxon>Actinomycetes</taxon>
        <taxon>Micromonosporales</taxon>
        <taxon>Micromonosporaceae</taxon>
        <taxon>Salinispora</taxon>
    </lineage>
</organism>
<comment type="caution">
    <text evidence="13">The sequence shown here is derived from an EMBL/GenBank/DDBJ whole genome shotgun (WGS) entry which is preliminary data.</text>
</comment>
<dbReference type="Proteomes" id="UP000315983">
    <property type="component" value="Unassembled WGS sequence"/>
</dbReference>
<reference evidence="13 14" key="1">
    <citation type="submission" date="2019-06" db="EMBL/GenBank/DDBJ databases">
        <title>Sequencing the genomes of 1000 actinobacteria strains.</title>
        <authorList>
            <person name="Klenk H.-P."/>
        </authorList>
    </citation>
    <scope>NUCLEOTIDE SEQUENCE [LARGE SCALE GENOMIC DNA]</scope>
    <source>
        <strain evidence="13 14">DSM 44819</strain>
    </source>
</reference>
<keyword evidence="6 10" id="KW-0547">Nucleotide-binding</keyword>
<evidence type="ECO:0000256" key="8">
    <source>
        <dbReference type="ARBA" id="ARBA00022840"/>
    </source>
</evidence>
<evidence type="ECO:0000256" key="7">
    <source>
        <dbReference type="ARBA" id="ARBA00022777"/>
    </source>
</evidence>
<keyword evidence="15" id="KW-1185">Reference proteome</keyword>
<keyword evidence="7 10" id="KW-0418">Kinase</keyword>
<evidence type="ECO:0000256" key="5">
    <source>
        <dbReference type="ARBA" id="ARBA00022727"/>
    </source>
</evidence>
<dbReference type="InterPro" id="IPR039430">
    <property type="entry name" value="Thymidylate_kin-like_dom"/>
</dbReference>
<dbReference type="GO" id="GO:0005524">
    <property type="term" value="F:ATP binding"/>
    <property type="evidence" value="ECO:0007669"/>
    <property type="project" value="UniProtKB-UniRule"/>
</dbReference>
<comment type="similarity">
    <text evidence="1 10">Belongs to the thymidylate kinase family.</text>
</comment>
<dbReference type="GO" id="GO:0004798">
    <property type="term" value="F:dTMP kinase activity"/>
    <property type="evidence" value="ECO:0007669"/>
    <property type="project" value="UniProtKB-UniRule"/>
</dbReference>
<dbReference type="EC" id="2.7.4.9" evidence="2 10"/>
<gene>
    <name evidence="10" type="primary">tmk</name>
    <name evidence="13" type="ORF">FB564_2522</name>
    <name evidence="12" type="ORF">Sar04_39820</name>
</gene>
<evidence type="ECO:0000259" key="11">
    <source>
        <dbReference type="Pfam" id="PF02223"/>
    </source>
</evidence>
<comment type="function">
    <text evidence="10">Phosphorylation of dTMP to form dTDP in both de novo and salvage pathways of dTTP synthesis.</text>
</comment>
<feature type="domain" description="Thymidylate kinase-like" evidence="11">
    <location>
        <begin position="40"/>
        <end position="220"/>
    </location>
</feature>
<feature type="binding site" evidence="10">
    <location>
        <begin position="40"/>
        <end position="47"/>
    </location>
    <ligand>
        <name>ATP</name>
        <dbReference type="ChEBI" id="CHEBI:30616"/>
    </ligand>
</feature>
<dbReference type="Pfam" id="PF02223">
    <property type="entry name" value="Thymidylate_kin"/>
    <property type="match status" value="1"/>
</dbReference>
<evidence type="ECO:0000313" key="12">
    <source>
        <dbReference type="EMBL" id="GIM87246.1"/>
    </source>
</evidence>
<accession>A0A542XND4</accession>
<keyword evidence="5 10" id="KW-0545">Nucleotide biosynthesis</keyword>
<dbReference type="EMBL" id="BOQM01000034">
    <property type="protein sequence ID" value="GIM87246.1"/>
    <property type="molecule type" value="Genomic_DNA"/>
</dbReference>
<dbReference type="AlphaFoldDB" id="A0A542XND4"/>
<dbReference type="EMBL" id="VFOL01000001">
    <property type="protein sequence ID" value="TQL37371.1"/>
    <property type="molecule type" value="Genomic_DNA"/>
</dbReference>
<dbReference type="HAMAP" id="MF_00165">
    <property type="entry name" value="Thymidylate_kinase"/>
    <property type="match status" value="1"/>
</dbReference>
<dbReference type="PANTHER" id="PTHR10344:SF4">
    <property type="entry name" value="UMP-CMP KINASE 2, MITOCHONDRIAL"/>
    <property type="match status" value="1"/>
</dbReference>
<dbReference type="SUPFAM" id="SSF52540">
    <property type="entry name" value="P-loop containing nucleoside triphosphate hydrolases"/>
    <property type="match status" value="1"/>
</dbReference>
<evidence type="ECO:0000256" key="3">
    <source>
        <dbReference type="ARBA" id="ARBA00017144"/>
    </source>
</evidence>
<keyword evidence="8 10" id="KW-0067">ATP-binding</keyword>
<dbReference type="InterPro" id="IPR027417">
    <property type="entry name" value="P-loop_NTPase"/>
</dbReference>
<evidence type="ECO:0000313" key="14">
    <source>
        <dbReference type="Proteomes" id="UP000315983"/>
    </source>
</evidence>
<dbReference type="GO" id="GO:0006235">
    <property type="term" value="P:dTTP biosynthetic process"/>
    <property type="evidence" value="ECO:0007669"/>
    <property type="project" value="UniProtKB-UniRule"/>
</dbReference>
<sequence>MPEVDLPDERERGWDSVGRVAKSKEARRAGARLRTIALIGIDGSGKTTQARRLAAALTGAGLPATYHRNAGGRRFLGRVARRLGRPDPQRLLGRTGLLVAESVLRWLAIAAARLSRLLTGRVAVMDRYSACQYASIRAHGGHRWERLARLGYRVFPRPQVTFLLTVDPAEAYRRIERRGTDHESMRYLTAADRAYRTLPEHHTFVVVDASGPADEVSRRIRDHVDGWLGVARAAGLPQAPERDRVPERDRAPVRV</sequence>
<evidence type="ECO:0000256" key="2">
    <source>
        <dbReference type="ARBA" id="ARBA00012980"/>
    </source>
</evidence>
<evidence type="ECO:0000256" key="10">
    <source>
        <dbReference type="HAMAP-Rule" id="MF_00165"/>
    </source>
</evidence>
<dbReference type="GO" id="GO:0006233">
    <property type="term" value="P:dTDP biosynthetic process"/>
    <property type="evidence" value="ECO:0007669"/>
    <property type="project" value="InterPro"/>
</dbReference>
<dbReference type="InterPro" id="IPR018094">
    <property type="entry name" value="Thymidylate_kinase"/>
</dbReference>
<proteinExistence type="inferred from homology"/>